<evidence type="ECO:0000259" key="2">
    <source>
        <dbReference type="Pfam" id="PF02657"/>
    </source>
</evidence>
<comment type="caution">
    <text evidence="3">The sequence shown here is derived from an EMBL/GenBank/DDBJ whole genome shotgun (WGS) entry which is preliminary data.</text>
</comment>
<protein>
    <submittedName>
        <fullName evidence="3">Fe-S metabolism associated domain-containing protein</fullName>
    </submittedName>
</protein>
<dbReference type="EMBL" id="ARXR01000018">
    <property type="protein sequence ID" value="MBF5053595.1"/>
    <property type="molecule type" value="Genomic_DNA"/>
</dbReference>
<feature type="domain" description="Fe-S metabolism associated" evidence="2">
    <location>
        <begin position="22"/>
        <end position="143"/>
    </location>
</feature>
<dbReference type="Pfam" id="PF02657">
    <property type="entry name" value="SufE"/>
    <property type="match status" value="1"/>
</dbReference>
<reference evidence="3 4" key="1">
    <citation type="submission" date="2012-09" db="EMBL/GenBank/DDBJ databases">
        <title>Genome Sequence of alkane-degrading Bacterium Alcanivorax venustensis ISO4.</title>
        <authorList>
            <person name="Lai Q."/>
            <person name="Shao Z."/>
        </authorList>
    </citation>
    <scope>NUCLEOTIDE SEQUENCE [LARGE SCALE GENOMIC DNA]</scope>
    <source>
        <strain evidence="3 4">ISO4</strain>
    </source>
</reference>
<dbReference type="Proteomes" id="UP000644441">
    <property type="component" value="Unassembled WGS sequence"/>
</dbReference>
<name>A0ABS0AHR2_9GAMM</name>
<evidence type="ECO:0000313" key="4">
    <source>
        <dbReference type="Proteomes" id="UP000644441"/>
    </source>
</evidence>
<dbReference type="PANTHER" id="PTHR43597">
    <property type="entry name" value="SULFUR ACCEPTOR PROTEIN CSDE"/>
    <property type="match status" value="1"/>
</dbReference>
<accession>A0ABS0AHR2</accession>
<evidence type="ECO:0000256" key="1">
    <source>
        <dbReference type="ARBA" id="ARBA00010282"/>
    </source>
</evidence>
<evidence type="ECO:0000313" key="3">
    <source>
        <dbReference type="EMBL" id="MBF5053595.1"/>
    </source>
</evidence>
<proteinExistence type="inferred from homology"/>
<organism evidence="3 4">
    <name type="scientific">Alloalcanivorax venustensis ISO4</name>
    <dbReference type="NCBI Taxonomy" id="1177184"/>
    <lineage>
        <taxon>Bacteria</taxon>
        <taxon>Pseudomonadati</taxon>
        <taxon>Pseudomonadota</taxon>
        <taxon>Gammaproteobacteria</taxon>
        <taxon>Oceanospirillales</taxon>
        <taxon>Alcanivoracaceae</taxon>
        <taxon>Alloalcanivorax</taxon>
    </lineage>
</organism>
<sequence length="150" mass="17145">MSEFDIRQIKLGEDVTAEAIHEDLEFLDDWEERYRYIIDLGKQLPAMPEDLRTEERFVRGCQSQVWLLTDYDEDQDRLYLAVESDAVIVRGLAAIILAALNRKTPSEVAAYDMDDFFQQLDLLRHLSPTRGNGLLAMVGRIKQEAAALAA</sequence>
<comment type="similarity">
    <text evidence="1">Belongs to the SufE family.</text>
</comment>
<keyword evidence="4" id="KW-1185">Reference proteome</keyword>
<dbReference type="PANTHER" id="PTHR43597:SF5">
    <property type="entry name" value="SUFE-LIKE PROTEIN 2, CHLOROPLASTIC"/>
    <property type="match status" value="1"/>
</dbReference>
<dbReference type="RefSeq" id="WP_067606433.1">
    <property type="nucleotide sequence ID" value="NZ_ARXR01000018.1"/>
</dbReference>
<dbReference type="InterPro" id="IPR003808">
    <property type="entry name" value="Fe-S_metab-assoc_dom"/>
</dbReference>
<dbReference type="Gene3D" id="3.90.1010.10">
    <property type="match status" value="1"/>
</dbReference>
<dbReference type="SUPFAM" id="SSF82649">
    <property type="entry name" value="SufE/NifU"/>
    <property type="match status" value="1"/>
</dbReference>
<gene>
    <name evidence="3" type="ORF">ISO4_02197</name>
</gene>